<feature type="compositionally biased region" description="Basic residues" evidence="8">
    <location>
        <begin position="1"/>
        <end position="16"/>
    </location>
</feature>
<evidence type="ECO:0000256" key="3">
    <source>
        <dbReference type="ARBA" id="ARBA00014087"/>
    </source>
</evidence>
<evidence type="ECO:0000256" key="4">
    <source>
        <dbReference type="ARBA" id="ARBA00023054"/>
    </source>
</evidence>
<reference evidence="9 10" key="1">
    <citation type="submission" date="2024-02" db="EMBL/GenBank/DDBJ databases">
        <authorList>
            <person name="Daric V."/>
            <person name="Darras S."/>
        </authorList>
    </citation>
    <scope>NUCLEOTIDE SEQUENCE [LARGE SCALE GENOMIC DNA]</scope>
</reference>
<evidence type="ECO:0000313" key="9">
    <source>
        <dbReference type="EMBL" id="CAK8673977.1"/>
    </source>
</evidence>
<feature type="coiled-coil region" evidence="7">
    <location>
        <begin position="41"/>
        <end position="181"/>
    </location>
</feature>
<evidence type="ECO:0000256" key="2">
    <source>
        <dbReference type="ARBA" id="ARBA00010841"/>
    </source>
</evidence>
<name>A0ABP0F2M9_CLALP</name>
<keyword evidence="4 7" id="KW-0175">Coiled coil</keyword>
<evidence type="ECO:0000256" key="7">
    <source>
        <dbReference type="SAM" id="Coils"/>
    </source>
</evidence>
<keyword evidence="5" id="KW-0969">Cilium</keyword>
<dbReference type="Proteomes" id="UP001642483">
    <property type="component" value="Unassembled WGS sequence"/>
</dbReference>
<feature type="coiled-coil region" evidence="7">
    <location>
        <begin position="241"/>
        <end position="369"/>
    </location>
</feature>
<comment type="subcellular location">
    <subcellularLocation>
        <location evidence="1">Cell projection</location>
        <location evidence="1">Cilium</location>
    </subcellularLocation>
</comment>
<feature type="region of interest" description="Disordered" evidence="8">
    <location>
        <begin position="1"/>
        <end position="34"/>
    </location>
</feature>
<proteinExistence type="inferred from homology"/>
<comment type="caution">
    <text evidence="9">The sequence shown here is derived from an EMBL/GenBank/DDBJ whole genome shotgun (WGS) entry which is preliminary data.</text>
</comment>
<dbReference type="PANTHER" id="PTHR31954:SF1">
    <property type="entry name" value="CILIA- AND FLAGELLA-ASSOCIATED PROTEIN 157"/>
    <property type="match status" value="1"/>
</dbReference>
<dbReference type="InterPro" id="IPR038844">
    <property type="entry name" value="CFAP157"/>
</dbReference>
<evidence type="ECO:0000256" key="5">
    <source>
        <dbReference type="ARBA" id="ARBA00023069"/>
    </source>
</evidence>
<organism evidence="9 10">
    <name type="scientific">Clavelina lepadiformis</name>
    <name type="common">Light-bulb sea squirt</name>
    <name type="synonym">Ascidia lepadiformis</name>
    <dbReference type="NCBI Taxonomy" id="159417"/>
    <lineage>
        <taxon>Eukaryota</taxon>
        <taxon>Metazoa</taxon>
        <taxon>Chordata</taxon>
        <taxon>Tunicata</taxon>
        <taxon>Ascidiacea</taxon>
        <taxon>Aplousobranchia</taxon>
        <taxon>Clavelinidae</taxon>
        <taxon>Clavelina</taxon>
    </lineage>
</organism>
<dbReference type="EMBL" id="CAWYQH010000002">
    <property type="protein sequence ID" value="CAK8673977.1"/>
    <property type="molecule type" value="Genomic_DNA"/>
</dbReference>
<evidence type="ECO:0000256" key="6">
    <source>
        <dbReference type="ARBA" id="ARBA00023273"/>
    </source>
</evidence>
<evidence type="ECO:0000313" key="10">
    <source>
        <dbReference type="Proteomes" id="UP001642483"/>
    </source>
</evidence>
<keyword evidence="6" id="KW-0966">Cell projection</keyword>
<evidence type="ECO:0000256" key="8">
    <source>
        <dbReference type="SAM" id="MobiDB-lite"/>
    </source>
</evidence>
<comment type="similarity">
    <text evidence="2">Belongs to the CFAP157 family.</text>
</comment>
<accession>A0ABP0F2M9</accession>
<gene>
    <name evidence="9" type="ORF">CVLEPA_LOCUS3704</name>
</gene>
<dbReference type="PANTHER" id="PTHR31954">
    <property type="entry name" value="CILIA- AND FLAGELLA-ASSOCIATED PROTEIN 157"/>
    <property type="match status" value="1"/>
</dbReference>
<protein>
    <recommendedName>
        <fullName evidence="3">Cilia- and flagella-associated protein 157</fullName>
    </recommendedName>
</protein>
<sequence length="522" mass="59658">MPPKKKGGKKGKKGKKSAKDDDASASGEKGGSTKELNELSKEYFLIQVKDLEQRLARYQKKCDELSISNTEYEEKHKQLVQDRKEIVDFLKKSLEQRQDEISDLHDRLLGLQQAKDAEKESYENQLSHLKREFQEVRDQLTSENMILGGKLSSLEEFKVQKEDLMKKFADMEEKLQTQEKNHQEIIYNLEKKAVVGKDRLKKEMVLRVNTVAAEFRKVSNKQMADTTKRNIRENVSINAQLAKMSEKTKELVQENDELREKEKNYKMQMELLEATQEELAKKNHSNLKVLKMMTARTRQQEAILEELEARDQEYLQLEEESSQIRQENEDLTGKVDSIEQQVVSTSAQLKSSEENCKNLTAAKEALEDVLSAAAYTLHQVLTEDDGDDDLEKSVKRKTMIERLLLVLNSAALVGKAPPPADFFQQRQKTIMAPLSMVKDAPKMDPIQVDKKHEDFPHYKLGDLGLVPRPRKLASKHAAFASKVAHLSATTRTGINPTIPVNALTPQTLRKHDRLPAIVQKNA</sequence>
<evidence type="ECO:0000256" key="1">
    <source>
        <dbReference type="ARBA" id="ARBA00004138"/>
    </source>
</evidence>
<keyword evidence="10" id="KW-1185">Reference proteome</keyword>